<evidence type="ECO:0000313" key="2">
    <source>
        <dbReference type="Proteomes" id="UP000182373"/>
    </source>
</evidence>
<accession>A0AAC9KBM6</accession>
<dbReference type="SUPFAM" id="SSF75169">
    <property type="entry name" value="DsrEFH-like"/>
    <property type="match status" value="1"/>
</dbReference>
<dbReference type="EMBL" id="CP018191">
    <property type="protein sequence ID" value="APH55437.1"/>
    <property type="molecule type" value="Genomic_DNA"/>
</dbReference>
<dbReference type="AlphaFoldDB" id="A0AAC9KBM6"/>
<dbReference type="InterPro" id="IPR027396">
    <property type="entry name" value="DsrEFH-like"/>
</dbReference>
<evidence type="ECO:0000313" key="1">
    <source>
        <dbReference type="EMBL" id="APH55437.1"/>
    </source>
</evidence>
<dbReference type="Gene3D" id="3.40.1260.10">
    <property type="entry name" value="DsrEFH-like"/>
    <property type="match status" value="1"/>
</dbReference>
<dbReference type="RefSeq" id="WP_072573216.1">
    <property type="nucleotide sequence ID" value="NZ_CP018191.1"/>
</dbReference>
<protein>
    <recommendedName>
        <fullName evidence="3">Peroxiredoxin family protein</fullName>
    </recommendedName>
</protein>
<gene>
    <name evidence="1" type="ORF">GbCGDNIH9_2115</name>
</gene>
<dbReference type="Proteomes" id="UP000182373">
    <property type="component" value="Chromosome"/>
</dbReference>
<proteinExistence type="predicted"/>
<sequence>MAVDETQQTQGFGLILLSGDYARVHFGLSLAAGAAALGRKVVVFASAAACPALMRDWSALEGAGRDENTCAKGVAGLEELRDALSLFNIPMILCEAGLKMADLMPEDVLPGVRIGGIAGFLEASRGCQIVSI</sequence>
<evidence type="ECO:0008006" key="3">
    <source>
        <dbReference type="Google" id="ProtNLM"/>
    </source>
</evidence>
<name>A0AAC9KBM6_9PROT</name>
<reference evidence="2" key="1">
    <citation type="submission" date="2016-11" db="EMBL/GenBank/DDBJ databases">
        <title>Comparative genomic and phenotypic analysis of Granulibacter bethesdensis clinical isolates from patients with chronic granulomatous disease.</title>
        <authorList>
            <person name="Zarember K.A."/>
            <person name="Porcella S.F."/>
            <person name="Chu J."/>
            <person name="Ding L."/>
            <person name="Dahlstrom E."/>
            <person name="Barbian K."/>
            <person name="Martens C."/>
            <person name="Sykora L."/>
            <person name="Kramer S."/>
            <person name="Pettinato A.M."/>
            <person name="Hong H."/>
            <person name="Wald G."/>
            <person name="Berg L.J."/>
            <person name="Rogge L.S."/>
            <person name="Greenberg D.E."/>
            <person name="Falcone E.L."/>
            <person name="Neves J.F."/>
            <person name="Simoes M.J."/>
            <person name="Casal M."/>
            <person name="Rodriguez-Lopez F.C."/>
            <person name="Zelazny A."/>
            <person name="Gallin J.I."/>
            <person name="Holland S.M."/>
        </authorList>
    </citation>
    <scope>NUCLEOTIDE SEQUENCE [LARGE SCALE GENOMIC DNA]</scope>
    <source>
        <strain evidence="2">NIH9.1</strain>
    </source>
</reference>
<organism evidence="1 2">
    <name type="scientific">Granulibacter bethesdensis</name>
    <dbReference type="NCBI Taxonomy" id="364410"/>
    <lineage>
        <taxon>Bacteria</taxon>
        <taxon>Pseudomonadati</taxon>
        <taxon>Pseudomonadota</taxon>
        <taxon>Alphaproteobacteria</taxon>
        <taxon>Acetobacterales</taxon>
        <taxon>Acetobacteraceae</taxon>
        <taxon>Granulibacter</taxon>
    </lineage>
</organism>